<sequence length="205" mass="23257">MSSLAKEETQLQTEDIETTEPELVYDEEEEIEAQESDTELPVAVTEVQPKKREKREAVELEREPGKTLLPFSRVQKIIKADKEIPIVAKEATFLIALATEEFIKRLCEASQHVAHREKRSTVQHKDLATVARRADEFLFLEEIMLWTSADAPAKRTKPKTTVGGKTTMLDKFVTKDADEDGEEEEVIMNEDGTMYAANAAVEYEL</sequence>
<comment type="caution">
    <text evidence="5">The sequence shown here is derived from an EMBL/GenBank/DDBJ whole genome shotgun (WGS) entry which is preliminary data.</text>
</comment>
<dbReference type="CDD" id="cd23645">
    <property type="entry name" value="HFD_Dpb3-like"/>
    <property type="match status" value="1"/>
</dbReference>
<dbReference type="EMBL" id="JAFIQS010000010">
    <property type="protein sequence ID" value="KAG5165355.1"/>
    <property type="molecule type" value="Genomic_DNA"/>
</dbReference>
<dbReference type="InterPro" id="IPR003958">
    <property type="entry name" value="CBFA_NFYB_domain"/>
</dbReference>
<evidence type="ECO:0000256" key="1">
    <source>
        <dbReference type="ARBA" id="ARBA00004123"/>
    </source>
</evidence>
<dbReference type="AlphaFoldDB" id="A0A8H7XPE4"/>
<gene>
    <name evidence="5" type="ORF">JR316_010051</name>
</gene>
<evidence type="ECO:0000256" key="3">
    <source>
        <dbReference type="SAM" id="MobiDB-lite"/>
    </source>
</evidence>
<organism evidence="5">
    <name type="scientific">Psilocybe cubensis</name>
    <name type="common">Psychedelic mushroom</name>
    <name type="synonym">Stropharia cubensis</name>
    <dbReference type="NCBI Taxonomy" id="181762"/>
    <lineage>
        <taxon>Eukaryota</taxon>
        <taxon>Fungi</taxon>
        <taxon>Dikarya</taxon>
        <taxon>Basidiomycota</taxon>
        <taxon>Agaricomycotina</taxon>
        <taxon>Agaricomycetes</taxon>
        <taxon>Agaricomycetidae</taxon>
        <taxon>Agaricales</taxon>
        <taxon>Agaricineae</taxon>
        <taxon>Strophariaceae</taxon>
        <taxon>Psilocybe</taxon>
    </lineage>
</organism>
<dbReference type="Gene3D" id="1.10.20.10">
    <property type="entry name" value="Histone, subunit A"/>
    <property type="match status" value="1"/>
</dbReference>
<dbReference type="SUPFAM" id="SSF47113">
    <property type="entry name" value="Histone-fold"/>
    <property type="match status" value="1"/>
</dbReference>
<evidence type="ECO:0000313" key="5">
    <source>
        <dbReference type="EMBL" id="KAG5165355.1"/>
    </source>
</evidence>
<dbReference type="GO" id="GO:0006261">
    <property type="term" value="P:DNA-templated DNA replication"/>
    <property type="evidence" value="ECO:0007669"/>
    <property type="project" value="TreeGrafter"/>
</dbReference>
<keyword evidence="2" id="KW-0539">Nucleus</keyword>
<evidence type="ECO:0000259" key="4">
    <source>
        <dbReference type="Pfam" id="PF00808"/>
    </source>
</evidence>
<protein>
    <recommendedName>
        <fullName evidence="4">Transcription factor CBF/NF-Y/archaeal histone domain-containing protein</fullName>
    </recommendedName>
</protein>
<comment type="subcellular location">
    <subcellularLocation>
        <location evidence="1">Nucleus</location>
    </subcellularLocation>
</comment>
<feature type="region of interest" description="Disordered" evidence="3">
    <location>
        <begin position="1"/>
        <end position="39"/>
    </location>
</feature>
<dbReference type="PANTHER" id="PTHR10252:SF54">
    <property type="entry name" value="CHROMATIN ACCESSIBILITY COMPLEX PROTEIN 1"/>
    <property type="match status" value="1"/>
</dbReference>
<accession>A0A8H7XPE4</accession>
<reference evidence="5" key="1">
    <citation type="submission" date="2021-02" db="EMBL/GenBank/DDBJ databases">
        <title>Psilocybe cubensis genome.</title>
        <authorList>
            <person name="Mckernan K.J."/>
            <person name="Crawford S."/>
            <person name="Trippe A."/>
            <person name="Kane L.T."/>
            <person name="Mclaughlin S."/>
        </authorList>
    </citation>
    <scope>NUCLEOTIDE SEQUENCE [LARGE SCALE GENOMIC DNA]</scope>
    <source>
        <strain evidence="5">MGC-MH-2018</strain>
    </source>
</reference>
<proteinExistence type="predicted"/>
<dbReference type="GO" id="GO:0046982">
    <property type="term" value="F:protein heterodimerization activity"/>
    <property type="evidence" value="ECO:0007669"/>
    <property type="project" value="InterPro"/>
</dbReference>
<dbReference type="Pfam" id="PF00808">
    <property type="entry name" value="CBFD_NFYB_HMF"/>
    <property type="match status" value="1"/>
</dbReference>
<dbReference type="OrthoDB" id="636685at2759"/>
<feature type="compositionally biased region" description="Acidic residues" evidence="3">
    <location>
        <begin position="14"/>
        <end position="38"/>
    </location>
</feature>
<name>A0A8H7XPE4_PSICU</name>
<dbReference type="InterPro" id="IPR009072">
    <property type="entry name" value="Histone-fold"/>
</dbReference>
<dbReference type="PANTHER" id="PTHR10252">
    <property type="entry name" value="HISTONE-LIKE TRANSCRIPTION FACTOR CCAAT-RELATED"/>
    <property type="match status" value="1"/>
</dbReference>
<evidence type="ECO:0000256" key="2">
    <source>
        <dbReference type="ARBA" id="ARBA00023242"/>
    </source>
</evidence>
<dbReference type="GO" id="GO:0008623">
    <property type="term" value="C:CHRAC"/>
    <property type="evidence" value="ECO:0007669"/>
    <property type="project" value="TreeGrafter"/>
</dbReference>
<dbReference type="InterPro" id="IPR050568">
    <property type="entry name" value="Transcr_DNA_Rep_Reg"/>
</dbReference>
<feature type="domain" description="Transcription factor CBF/NF-Y/archaeal histone" evidence="4">
    <location>
        <begin position="68"/>
        <end position="129"/>
    </location>
</feature>